<protein>
    <submittedName>
        <fullName evidence="1">Uncharacterized protein</fullName>
    </submittedName>
</protein>
<dbReference type="EMBL" id="LS483250">
    <property type="protein sequence ID" value="SQD79717.1"/>
    <property type="molecule type" value="Genomic_DNA"/>
</dbReference>
<keyword evidence="2" id="KW-1185">Reference proteome</keyword>
<evidence type="ECO:0000313" key="2">
    <source>
        <dbReference type="Proteomes" id="UP000250163"/>
    </source>
</evidence>
<proteinExistence type="predicted"/>
<reference evidence="2" key="1">
    <citation type="submission" date="2018-05" db="EMBL/GenBank/DDBJ databases">
        <authorList>
            <person name="Cea G.-C."/>
            <person name="William W."/>
        </authorList>
    </citation>
    <scope>NUCLEOTIDE SEQUENCE [LARGE SCALE GENOMIC DNA]</scope>
    <source>
        <strain evidence="2">DB21MT 5</strain>
    </source>
</reference>
<dbReference type="KEGG" id="mya:MORIYA_3262"/>
<name>A0A330LRZ2_9GAMM</name>
<gene>
    <name evidence="1" type="ORF">MORIYA_3262</name>
</gene>
<organism evidence="1 2">
    <name type="scientific">Moritella yayanosii</name>
    <dbReference type="NCBI Taxonomy" id="69539"/>
    <lineage>
        <taxon>Bacteria</taxon>
        <taxon>Pseudomonadati</taxon>
        <taxon>Pseudomonadota</taxon>
        <taxon>Gammaproteobacteria</taxon>
        <taxon>Alteromonadales</taxon>
        <taxon>Moritellaceae</taxon>
        <taxon>Moritella</taxon>
    </lineage>
</organism>
<dbReference type="AlphaFoldDB" id="A0A330LRZ2"/>
<sequence length="58" mass="6445">MIKSISVAYDPVNRVSRSLSVLRTATQVRNSITFNKAVTTSIKKKTKKSLAYARLSSQ</sequence>
<dbReference type="Proteomes" id="UP000250163">
    <property type="component" value="Chromosome MORIYA"/>
</dbReference>
<accession>A0A330LRZ2</accession>
<evidence type="ECO:0000313" key="1">
    <source>
        <dbReference type="EMBL" id="SQD79717.1"/>
    </source>
</evidence>